<protein>
    <recommendedName>
        <fullName evidence="3">CoA transferase</fullName>
    </recommendedName>
</protein>
<dbReference type="InterPro" id="IPR023606">
    <property type="entry name" value="CoA-Trfase_III_dom_1_sf"/>
</dbReference>
<organism evidence="2">
    <name type="scientific">marine metagenome</name>
    <dbReference type="NCBI Taxonomy" id="408172"/>
    <lineage>
        <taxon>unclassified sequences</taxon>
        <taxon>metagenomes</taxon>
        <taxon>ecological metagenomes</taxon>
    </lineage>
</organism>
<gene>
    <name evidence="2" type="ORF">METZ01_LOCUS51011</name>
</gene>
<keyword evidence="1" id="KW-0808">Transferase</keyword>
<dbReference type="Gene3D" id="3.30.1540.10">
    <property type="entry name" value="formyl-coa transferase, domain 3"/>
    <property type="match status" value="1"/>
</dbReference>
<feature type="non-terminal residue" evidence="2">
    <location>
        <position position="299"/>
    </location>
</feature>
<reference evidence="2" key="1">
    <citation type="submission" date="2018-05" db="EMBL/GenBank/DDBJ databases">
        <authorList>
            <person name="Lanie J.A."/>
            <person name="Ng W.-L."/>
            <person name="Kazmierczak K.M."/>
            <person name="Andrzejewski T.M."/>
            <person name="Davidsen T.M."/>
            <person name="Wayne K.J."/>
            <person name="Tettelin H."/>
            <person name="Glass J.I."/>
            <person name="Rusch D."/>
            <person name="Podicherti R."/>
            <person name="Tsui H.-C.T."/>
            <person name="Winkler M.E."/>
        </authorList>
    </citation>
    <scope>NUCLEOTIDE SEQUENCE</scope>
</reference>
<dbReference type="InterPro" id="IPR050483">
    <property type="entry name" value="CoA-transferase_III_domain"/>
</dbReference>
<dbReference type="Gene3D" id="3.40.50.10540">
    <property type="entry name" value="Crotonobetainyl-coa:carnitine coa-transferase, domain 1"/>
    <property type="match status" value="1"/>
</dbReference>
<evidence type="ECO:0000256" key="1">
    <source>
        <dbReference type="ARBA" id="ARBA00022679"/>
    </source>
</evidence>
<name>A0A381S7E8_9ZZZZ</name>
<evidence type="ECO:0000313" key="2">
    <source>
        <dbReference type="EMBL" id="SUZ98157.1"/>
    </source>
</evidence>
<dbReference type="AlphaFoldDB" id="A0A381S7E8"/>
<sequence>MAGPTCGRMLADMGADVIKVEPVTEGDATRGFRPPDLDGESAAFMMLNRNKRGVALDLKSEGGLEVARRLIVRADVLIENHRPGTMERLGLGYDLLSETNPGLIYCEISGFGRTGPMAHLGGFDLISQGYSGIMSVTGEGEGRPPVKCAPPLTDITAGILAAMGILAAYIERLDTGKGQRVDTSLFEAGVIQSFWQAAVTLATGVSPGPLGSAHPLTAPYQAFETSDGWITVGGSNQETWHRLIEIVELPDLAEDPRFRENADRMQHVDELASMLGERFKIRSTAEWLALLEEGGGPAG</sequence>
<evidence type="ECO:0008006" key="3">
    <source>
        <dbReference type="Google" id="ProtNLM"/>
    </source>
</evidence>
<dbReference type="GO" id="GO:0008410">
    <property type="term" value="F:CoA-transferase activity"/>
    <property type="evidence" value="ECO:0007669"/>
    <property type="project" value="TreeGrafter"/>
</dbReference>
<dbReference type="Pfam" id="PF02515">
    <property type="entry name" value="CoA_transf_3"/>
    <property type="match status" value="1"/>
</dbReference>
<dbReference type="PANTHER" id="PTHR48207:SF4">
    <property type="entry name" value="BLL6097 PROTEIN"/>
    <property type="match status" value="1"/>
</dbReference>
<dbReference type="PANTHER" id="PTHR48207">
    <property type="entry name" value="SUCCINATE--HYDROXYMETHYLGLUTARATE COA-TRANSFERASE"/>
    <property type="match status" value="1"/>
</dbReference>
<accession>A0A381S7E8</accession>
<dbReference type="InterPro" id="IPR044855">
    <property type="entry name" value="CoA-Trfase_III_dom3_sf"/>
</dbReference>
<dbReference type="SUPFAM" id="SSF89796">
    <property type="entry name" value="CoA-transferase family III (CaiB/BaiF)"/>
    <property type="match status" value="1"/>
</dbReference>
<dbReference type="EMBL" id="UINC01002578">
    <property type="protein sequence ID" value="SUZ98157.1"/>
    <property type="molecule type" value="Genomic_DNA"/>
</dbReference>
<proteinExistence type="predicted"/>
<dbReference type="InterPro" id="IPR003673">
    <property type="entry name" value="CoA-Trfase_fam_III"/>
</dbReference>